<comment type="caution">
    <text evidence="2">The sequence shown here is derived from an EMBL/GenBank/DDBJ whole genome shotgun (WGS) entry which is preliminary data.</text>
</comment>
<feature type="transmembrane region" description="Helical" evidence="1">
    <location>
        <begin position="54"/>
        <end position="75"/>
    </location>
</feature>
<proteinExistence type="predicted"/>
<reference evidence="2" key="1">
    <citation type="submission" date="2022-08" db="EMBL/GenBank/DDBJ databases">
        <authorList>
            <person name="Gutierrez-Valencia J."/>
        </authorList>
    </citation>
    <scope>NUCLEOTIDE SEQUENCE</scope>
</reference>
<sequence>MISWFNDFPVLQVDRRSLSMPCPVSLISCSRILCRGGGSHLSWYLPSFICNTTLTRYLIGGGSLNMISVLTAVFLS</sequence>
<dbReference type="Proteomes" id="UP001154282">
    <property type="component" value="Unassembled WGS sequence"/>
</dbReference>
<name>A0AAV0Q055_9ROSI</name>
<evidence type="ECO:0000313" key="3">
    <source>
        <dbReference type="Proteomes" id="UP001154282"/>
    </source>
</evidence>
<organism evidence="2 3">
    <name type="scientific">Linum tenue</name>
    <dbReference type="NCBI Taxonomy" id="586396"/>
    <lineage>
        <taxon>Eukaryota</taxon>
        <taxon>Viridiplantae</taxon>
        <taxon>Streptophyta</taxon>
        <taxon>Embryophyta</taxon>
        <taxon>Tracheophyta</taxon>
        <taxon>Spermatophyta</taxon>
        <taxon>Magnoliopsida</taxon>
        <taxon>eudicotyledons</taxon>
        <taxon>Gunneridae</taxon>
        <taxon>Pentapetalae</taxon>
        <taxon>rosids</taxon>
        <taxon>fabids</taxon>
        <taxon>Malpighiales</taxon>
        <taxon>Linaceae</taxon>
        <taxon>Linum</taxon>
    </lineage>
</organism>
<dbReference type="AlphaFoldDB" id="A0AAV0Q055"/>
<evidence type="ECO:0000256" key="1">
    <source>
        <dbReference type="SAM" id="Phobius"/>
    </source>
</evidence>
<gene>
    <name evidence="2" type="ORF">LITE_LOCUS40867</name>
</gene>
<accession>A0AAV0Q055</accession>
<keyword evidence="3" id="KW-1185">Reference proteome</keyword>
<keyword evidence="1" id="KW-0472">Membrane</keyword>
<protein>
    <submittedName>
        <fullName evidence="2">Uncharacterized protein</fullName>
    </submittedName>
</protein>
<keyword evidence="1" id="KW-0812">Transmembrane</keyword>
<keyword evidence="1" id="KW-1133">Transmembrane helix</keyword>
<dbReference type="EMBL" id="CAMGYJ010000009">
    <property type="protein sequence ID" value="CAI0476635.1"/>
    <property type="molecule type" value="Genomic_DNA"/>
</dbReference>
<evidence type="ECO:0000313" key="2">
    <source>
        <dbReference type="EMBL" id="CAI0476635.1"/>
    </source>
</evidence>